<dbReference type="NCBIfam" id="TIGR00068">
    <property type="entry name" value="glyox_I"/>
    <property type="match status" value="1"/>
</dbReference>
<dbReference type="PANTHER" id="PTHR10374:SF30">
    <property type="entry name" value="LACTOYLGLUTATHIONE LYASE"/>
    <property type="match status" value="1"/>
</dbReference>
<name>A0A423PLU8_9GAMM</name>
<dbReference type="InterPro" id="IPR018146">
    <property type="entry name" value="Glyoxalase_1_CS"/>
</dbReference>
<evidence type="ECO:0000256" key="6">
    <source>
        <dbReference type="ARBA" id="ARBA00022833"/>
    </source>
</evidence>
<dbReference type="GO" id="GO:0046872">
    <property type="term" value="F:metal ion binding"/>
    <property type="evidence" value="ECO:0007669"/>
    <property type="project" value="UniProtKB-UniRule"/>
</dbReference>
<feature type="binding site" evidence="9">
    <location>
        <position position="165"/>
    </location>
    <ligand>
        <name>Zn(2+)</name>
        <dbReference type="ChEBI" id="CHEBI:29105"/>
        <note>ligand shared between dimeric partners</note>
    </ligand>
</feature>
<evidence type="ECO:0000256" key="7">
    <source>
        <dbReference type="ARBA" id="ARBA00023239"/>
    </source>
</evidence>
<dbReference type="PROSITE" id="PS51819">
    <property type="entry name" value="VOC"/>
    <property type="match status" value="1"/>
</dbReference>
<keyword evidence="7 10" id="KW-0456">Lyase</keyword>
<comment type="cofactor">
    <cofactor evidence="10">
        <name>Ni(2+)</name>
        <dbReference type="ChEBI" id="CHEBI:49786"/>
    </cofactor>
    <text evidence="10">Binds 1 nickel ion per subunit.</text>
</comment>
<comment type="pathway">
    <text evidence="1 10">Secondary metabolite metabolism; methylglyoxal degradation; (R)-lactate from methylglyoxal: step 1/2.</text>
</comment>
<evidence type="ECO:0000256" key="9">
    <source>
        <dbReference type="PIRSR" id="PIRSR604361-3"/>
    </source>
</evidence>
<comment type="similarity">
    <text evidence="2 10">Belongs to the glyoxalase I family.</text>
</comment>
<dbReference type="OrthoDB" id="9789841at2"/>
<dbReference type="Proteomes" id="UP000285310">
    <property type="component" value="Unassembled WGS sequence"/>
</dbReference>
<feature type="binding site" evidence="9">
    <location>
        <position position="119"/>
    </location>
    <ligand>
        <name>Zn(2+)</name>
        <dbReference type="ChEBI" id="CHEBI:29105"/>
        <note>ligand shared between dimeric partners</note>
    </ligand>
</feature>
<dbReference type="GO" id="GO:0004462">
    <property type="term" value="F:lactoylglutathione lyase activity"/>
    <property type="evidence" value="ECO:0007669"/>
    <property type="project" value="UniProtKB-UniRule"/>
</dbReference>
<evidence type="ECO:0000313" key="13">
    <source>
        <dbReference type="Proteomes" id="UP000285310"/>
    </source>
</evidence>
<dbReference type="PROSITE" id="PS00935">
    <property type="entry name" value="GLYOXALASE_I_2"/>
    <property type="match status" value="1"/>
</dbReference>
<dbReference type="InterPro" id="IPR037523">
    <property type="entry name" value="VOC_core"/>
</dbReference>
<dbReference type="Pfam" id="PF00903">
    <property type="entry name" value="Glyoxalase"/>
    <property type="match status" value="1"/>
</dbReference>
<keyword evidence="13" id="KW-1185">Reference proteome</keyword>
<feature type="domain" description="VOC" evidence="11">
    <location>
        <begin position="23"/>
        <end position="169"/>
    </location>
</feature>
<dbReference type="InterPro" id="IPR004360">
    <property type="entry name" value="Glyas_Fos-R_dOase_dom"/>
</dbReference>
<keyword evidence="6 9" id="KW-0862">Zinc</keyword>
<evidence type="ECO:0000313" key="12">
    <source>
        <dbReference type="EMBL" id="ROO26595.1"/>
    </source>
</evidence>
<comment type="catalytic activity">
    <reaction evidence="10">
        <text>(R)-S-lactoylglutathione = methylglyoxal + glutathione</text>
        <dbReference type="Rhea" id="RHEA:19069"/>
        <dbReference type="ChEBI" id="CHEBI:17158"/>
        <dbReference type="ChEBI" id="CHEBI:57474"/>
        <dbReference type="ChEBI" id="CHEBI:57925"/>
        <dbReference type="EC" id="4.4.1.5"/>
    </reaction>
</comment>
<dbReference type="PROSITE" id="PS00934">
    <property type="entry name" value="GLYOXALASE_I_1"/>
    <property type="match status" value="1"/>
</dbReference>
<dbReference type="EC" id="4.4.1.5" evidence="3 10"/>
<dbReference type="AlphaFoldDB" id="A0A423PLU8"/>
<evidence type="ECO:0000256" key="2">
    <source>
        <dbReference type="ARBA" id="ARBA00010363"/>
    </source>
</evidence>
<dbReference type="InterPro" id="IPR029068">
    <property type="entry name" value="Glyas_Bleomycin-R_OHBP_Dase"/>
</dbReference>
<accession>A0A423PLU8</accession>
<gene>
    <name evidence="12" type="ORF">SAJA_11020</name>
</gene>
<evidence type="ECO:0000256" key="5">
    <source>
        <dbReference type="ARBA" id="ARBA00022723"/>
    </source>
</evidence>
<evidence type="ECO:0000256" key="4">
    <source>
        <dbReference type="ARBA" id="ARBA00022596"/>
    </source>
</evidence>
<evidence type="ECO:0000256" key="10">
    <source>
        <dbReference type="RuleBase" id="RU361179"/>
    </source>
</evidence>
<dbReference type="InParanoid" id="A0A423PLU8"/>
<reference evidence="12 13" key="1">
    <citation type="submission" date="2013-10" db="EMBL/GenBank/DDBJ databases">
        <title>Salinisphaera japonica YTM-1 Genome Sequencing.</title>
        <authorList>
            <person name="Lai Q."/>
            <person name="Li C."/>
            <person name="Shao Z."/>
        </authorList>
    </citation>
    <scope>NUCLEOTIDE SEQUENCE [LARGE SCALE GENOMIC DNA]</scope>
    <source>
        <strain evidence="12 13">YTM-1</strain>
    </source>
</reference>
<feature type="active site" description="Proton donor/acceptor" evidence="8">
    <location>
        <position position="165"/>
    </location>
</feature>
<dbReference type="Gene3D" id="3.10.180.10">
    <property type="entry name" value="2,3-Dihydroxybiphenyl 1,2-Dioxygenase, domain 1"/>
    <property type="match status" value="1"/>
</dbReference>
<dbReference type="SUPFAM" id="SSF54593">
    <property type="entry name" value="Glyoxalase/Bleomycin resistance protein/Dihydroxybiphenyl dioxygenase"/>
    <property type="match status" value="1"/>
</dbReference>
<comment type="cofactor">
    <cofactor evidence="9">
        <name>Zn(2+)</name>
        <dbReference type="ChEBI" id="CHEBI:29105"/>
    </cofactor>
    <text evidence="9">Binds 1 zinc ion per subunit. In the homodimer, two zinc ions are bound between subunits.</text>
</comment>
<dbReference type="FunCoup" id="A0A423PLU8">
    <property type="interactions" value="540"/>
</dbReference>
<protein>
    <recommendedName>
        <fullName evidence="3 10">Lactoylglutathione lyase</fullName>
        <ecNumber evidence="3 10">4.4.1.5</ecNumber>
    </recommendedName>
    <alternativeName>
        <fullName evidence="10">Glyoxalase I</fullName>
    </alternativeName>
</protein>
<dbReference type="EMBL" id="AYKG01000034">
    <property type="protein sequence ID" value="ROO26595.1"/>
    <property type="molecule type" value="Genomic_DNA"/>
</dbReference>
<dbReference type="UniPathway" id="UPA00619">
    <property type="reaction ID" value="UER00675"/>
</dbReference>
<dbReference type="PANTHER" id="PTHR10374">
    <property type="entry name" value="LACTOYLGLUTATHIONE LYASE GLYOXALASE I"/>
    <property type="match status" value="1"/>
</dbReference>
<evidence type="ECO:0000259" key="11">
    <source>
        <dbReference type="PROSITE" id="PS51819"/>
    </source>
</evidence>
<feature type="binding site" evidence="9">
    <location>
        <position position="92"/>
    </location>
    <ligand>
        <name>Zn(2+)</name>
        <dbReference type="ChEBI" id="CHEBI:29105"/>
        <note>ligand shared between dimeric partners</note>
    </ligand>
</feature>
<dbReference type="CDD" id="cd07233">
    <property type="entry name" value="GlxI_Zn"/>
    <property type="match status" value="1"/>
</dbReference>
<keyword evidence="5 9" id="KW-0479">Metal-binding</keyword>
<evidence type="ECO:0000256" key="8">
    <source>
        <dbReference type="PIRSR" id="PIRSR604361-1"/>
    </source>
</evidence>
<evidence type="ECO:0000256" key="1">
    <source>
        <dbReference type="ARBA" id="ARBA00005008"/>
    </source>
</evidence>
<evidence type="ECO:0000256" key="3">
    <source>
        <dbReference type="ARBA" id="ARBA00012081"/>
    </source>
</evidence>
<comment type="function">
    <text evidence="10">Catalyzes the conversion of hemimercaptal, formed from methylglyoxal and glutathione, to S-lactoylglutathione.</text>
</comment>
<dbReference type="InterPro" id="IPR004361">
    <property type="entry name" value="Glyoxalase_1"/>
</dbReference>
<sequence length="173" mass="19518">MAFNTEDAPGVHAEQPEQTGGFVFNHTMIRVVDPEKSLAFYTKVFGMRLLRQKENPDAQFTLYFLARTDGYDVPADEAERAKFMSRIPAVLELTHNWGTEKDPNASYHNGNDEPQGFGHICFTVPDLAAACQWMDDNAVTFQKRPEDGRMSNIAFVKDPDGYWIELVEHSGNG</sequence>
<keyword evidence="4 10" id="KW-0533">Nickel</keyword>
<comment type="caution">
    <text evidence="12">The sequence shown here is derived from an EMBL/GenBank/DDBJ whole genome shotgun (WGS) entry which is preliminary data.</text>
</comment>
<proteinExistence type="inferred from homology"/>
<dbReference type="RefSeq" id="WP_123658682.1">
    <property type="nucleotide sequence ID" value="NZ_AYKG01000034.1"/>
</dbReference>
<organism evidence="12 13">
    <name type="scientific">Salinisphaera japonica YTM-1</name>
    <dbReference type="NCBI Taxonomy" id="1209778"/>
    <lineage>
        <taxon>Bacteria</taxon>
        <taxon>Pseudomonadati</taxon>
        <taxon>Pseudomonadota</taxon>
        <taxon>Gammaproteobacteria</taxon>
        <taxon>Salinisphaerales</taxon>
        <taxon>Salinisphaeraceae</taxon>
        <taxon>Salinisphaera</taxon>
    </lineage>
</organism>